<feature type="transmembrane region" description="Helical" evidence="2">
    <location>
        <begin position="173"/>
        <end position="198"/>
    </location>
</feature>
<dbReference type="EMBL" id="JADBEB010000001">
    <property type="protein sequence ID" value="MBE1487753.1"/>
    <property type="molecule type" value="Genomic_DNA"/>
</dbReference>
<keyword evidence="2" id="KW-1133">Transmembrane helix</keyword>
<accession>A0A927QZM2</accession>
<reference evidence="4" key="1">
    <citation type="submission" date="2020-10" db="EMBL/GenBank/DDBJ databases">
        <title>Sequencing the genomes of 1000 actinobacteria strains.</title>
        <authorList>
            <person name="Klenk H.-P."/>
        </authorList>
    </citation>
    <scope>NUCLEOTIDE SEQUENCE</scope>
    <source>
        <strain evidence="4">DSM 46832</strain>
    </source>
</reference>
<comment type="caution">
    <text evidence="4">The sequence shown here is derived from an EMBL/GenBank/DDBJ whole genome shotgun (WGS) entry which is preliminary data.</text>
</comment>
<evidence type="ECO:0000313" key="5">
    <source>
        <dbReference type="Proteomes" id="UP000649753"/>
    </source>
</evidence>
<feature type="signal peptide" evidence="3">
    <location>
        <begin position="1"/>
        <end position="22"/>
    </location>
</feature>
<gene>
    <name evidence="4" type="ORF">H4W31_003391</name>
</gene>
<feature type="region of interest" description="Disordered" evidence="1">
    <location>
        <begin position="210"/>
        <end position="376"/>
    </location>
</feature>
<dbReference type="Proteomes" id="UP000649753">
    <property type="component" value="Unassembled WGS sequence"/>
</dbReference>
<feature type="compositionally biased region" description="Basic and acidic residues" evidence="1">
    <location>
        <begin position="339"/>
        <end position="359"/>
    </location>
</feature>
<keyword evidence="2" id="KW-0472">Membrane</keyword>
<dbReference type="AlphaFoldDB" id="A0A927QZM2"/>
<keyword evidence="3" id="KW-0732">Signal</keyword>
<organism evidence="4 5">
    <name type="scientific">Plantactinospora soyae</name>
    <dbReference type="NCBI Taxonomy" id="1544732"/>
    <lineage>
        <taxon>Bacteria</taxon>
        <taxon>Bacillati</taxon>
        <taxon>Actinomycetota</taxon>
        <taxon>Actinomycetes</taxon>
        <taxon>Micromonosporales</taxon>
        <taxon>Micromonosporaceae</taxon>
        <taxon>Plantactinospora</taxon>
    </lineage>
</organism>
<keyword evidence="5" id="KW-1185">Reference proteome</keyword>
<evidence type="ECO:0000256" key="3">
    <source>
        <dbReference type="SAM" id="SignalP"/>
    </source>
</evidence>
<dbReference type="RefSeq" id="WP_192767543.1">
    <property type="nucleotide sequence ID" value="NZ_JADBEB010000001.1"/>
</dbReference>
<proteinExistence type="predicted"/>
<keyword evidence="2" id="KW-0812">Transmembrane</keyword>
<evidence type="ECO:0000313" key="4">
    <source>
        <dbReference type="EMBL" id="MBE1487753.1"/>
    </source>
</evidence>
<protein>
    <recommendedName>
        <fullName evidence="6">DUF4352 domain-containing protein</fullName>
    </recommendedName>
</protein>
<evidence type="ECO:0000256" key="2">
    <source>
        <dbReference type="SAM" id="Phobius"/>
    </source>
</evidence>
<feature type="transmembrane region" description="Helical" evidence="2">
    <location>
        <begin position="496"/>
        <end position="517"/>
    </location>
</feature>
<feature type="compositionally biased region" description="Low complexity" evidence="1">
    <location>
        <begin position="225"/>
        <end position="249"/>
    </location>
</feature>
<name>A0A927QZM2_9ACTN</name>
<feature type="compositionally biased region" description="Basic residues" evidence="1">
    <location>
        <begin position="264"/>
        <end position="275"/>
    </location>
</feature>
<feature type="region of interest" description="Disordered" evidence="1">
    <location>
        <begin position="410"/>
        <end position="429"/>
    </location>
</feature>
<evidence type="ECO:0008006" key="6">
    <source>
        <dbReference type="Google" id="ProtNLM"/>
    </source>
</evidence>
<evidence type="ECO:0000256" key="1">
    <source>
        <dbReference type="SAM" id="MobiDB-lite"/>
    </source>
</evidence>
<feature type="region of interest" description="Disordered" evidence="1">
    <location>
        <begin position="436"/>
        <end position="490"/>
    </location>
</feature>
<sequence length="662" mass="67662">MPASTRLRTAGAVIGGCLLAAAAPGVPAQAAAPLITVVMTSSGSATPRYEIQVRNGTDGMARTTVRQDLPPGTTAAMISQGGQVVPAGGQPGQTGPEVVWQVQLAPRTTARLTSTLTPPSAGTKVTAPACAYVANGSMPYDCATATWDPAKAGGGGAGTDNSVRAEPAASPPWWRSTLMLGTAIVVVVLLAGAAGLIWSRRLRRRRAAGGVNATGRNGDGFPTDAAAPAGPAAPTDPAAPAGPAAPSGAAGRGGAAEERAAKKAEKKRAKKRAAQRRAAEERAAAAQGRVIRRSGNPIARATARVRGNAKIPAPPGVRLATGHAENGVLAGPGTPGTGADRDTNADRSTNADRGTKPELDADAALPADGGLFEDREFAEERDRLADDRLRPVDDLVDEDAELVDDGLIGADRLHRPGEPAEEDGPVGIAGGARYVGQAAVPPRTPVPVDAGRADEDELEEAPEQYPEQVSPAVGRARPSPHPATAYRPRRRAKPPAWLAVGVALVLAVAFATITAWIGSSQVSAISTGRQPSSGAWVGKTVAGPVGTSLRESAFEFTVYRLLCPPAPGGCQAIVGVRNLTDRSQQWHGTLQRAYLPTGDWVGADVPATQTANAGKDPFADPVPAGERMLLPLVFAPAGPAAPTRIELRSAVFSAGVSVDVPR</sequence>
<feature type="chain" id="PRO_5039196943" description="DUF4352 domain-containing protein" evidence="3">
    <location>
        <begin position="23"/>
        <end position="662"/>
    </location>
</feature>